<feature type="region of interest" description="Disordered" evidence="1">
    <location>
        <begin position="74"/>
        <end position="111"/>
    </location>
</feature>
<protein>
    <recommendedName>
        <fullName evidence="4">TonB family protein</fullName>
    </recommendedName>
</protein>
<dbReference type="AlphaFoldDB" id="A0A3N2DN07"/>
<reference evidence="2 3" key="1">
    <citation type="submission" date="2018-11" db="EMBL/GenBank/DDBJ databases">
        <title>Genomic Encyclopedia of Type Strains, Phase IV (KMG-IV): sequencing the most valuable type-strain genomes for metagenomic binning, comparative biology and taxonomic classification.</title>
        <authorList>
            <person name="Goeker M."/>
        </authorList>
    </citation>
    <scope>NUCLEOTIDE SEQUENCE [LARGE SCALE GENOMIC DNA]</scope>
    <source>
        <strain evidence="2 3">DSM 100316</strain>
    </source>
</reference>
<dbReference type="OrthoDB" id="7057177at2"/>
<name>A0A3N2DN07_9GAMM</name>
<evidence type="ECO:0000313" key="2">
    <source>
        <dbReference type="EMBL" id="ROS01193.1"/>
    </source>
</evidence>
<dbReference type="InterPro" id="IPR049806">
    <property type="entry name" value="MasK-like_C"/>
</dbReference>
<feature type="compositionally biased region" description="Pro residues" evidence="1">
    <location>
        <begin position="80"/>
        <end position="89"/>
    </location>
</feature>
<dbReference type="NCBIfam" id="NF033768">
    <property type="entry name" value="myxo_SS_tail"/>
    <property type="match status" value="1"/>
</dbReference>
<organism evidence="2 3">
    <name type="scientific">Sinobacterium caligoides</name>
    <dbReference type="NCBI Taxonomy" id="933926"/>
    <lineage>
        <taxon>Bacteria</taxon>
        <taxon>Pseudomonadati</taxon>
        <taxon>Pseudomonadota</taxon>
        <taxon>Gammaproteobacteria</taxon>
        <taxon>Cellvibrionales</taxon>
        <taxon>Spongiibacteraceae</taxon>
        <taxon>Sinobacterium</taxon>
    </lineage>
</organism>
<evidence type="ECO:0000256" key="1">
    <source>
        <dbReference type="SAM" id="MobiDB-lite"/>
    </source>
</evidence>
<dbReference type="RefSeq" id="WP_123712014.1">
    <property type="nucleotide sequence ID" value="NZ_RKHR01000004.1"/>
</dbReference>
<evidence type="ECO:0000313" key="3">
    <source>
        <dbReference type="Proteomes" id="UP000275394"/>
    </source>
</evidence>
<keyword evidence="3" id="KW-1185">Reference proteome</keyword>
<gene>
    <name evidence="2" type="ORF">EDC56_1621</name>
</gene>
<evidence type="ECO:0008006" key="4">
    <source>
        <dbReference type="Google" id="ProtNLM"/>
    </source>
</evidence>
<feature type="compositionally biased region" description="Low complexity" evidence="1">
    <location>
        <begin position="95"/>
        <end position="111"/>
    </location>
</feature>
<comment type="caution">
    <text evidence="2">The sequence shown here is derived from an EMBL/GenBank/DDBJ whole genome shotgun (WGS) entry which is preliminary data.</text>
</comment>
<sequence>MSIAIEQDFSRAFCLDLSLAWHDDRQQEERFQRLLKRFIAPLLIFFLALPWLPVFENEEVDSVDEVVKTQLILEPIEEVQPPPPPPPPKPKVRTKQSQGKQKAASQQSSTQSLAALSNQLNALRGGIDMKKMQNKNLAINTQGQAAYSERSSLGSDSAIQRSGGIVVDAAAMSDDGTGLAVYNPQAVEGLASAGNSTAQKRGHSSFQAGKRDMESIRRTFEHRKASVYALYTEALRRFPELNGKFTFKLVIEPDGSISRLKLVSSELGMAELEKKILAKIASIHFGAADVSATPVQYKFVFLPS</sequence>
<accession>A0A3N2DN07</accession>
<proteinExistence type="predicted"/>
<dbReference type="EMBL" id="RKHR01000004">
    <property type="protein sequence ID" value="ROS01193.1"/>
    <property type="molecule type" value="Genomic_DNA"/>
</dbReference>
<dbReference type="Proteomes" id="UP000275394">
    <property type="component" value="Unassembled WGS sequence"/>
</dbReference>